<dbReference type="PANTHER" id="PTHR31963:SF16">
    <property type="entry name" value="OS06G0635200 PROTEIN"/>
    <property type="match status" value="1"/>
</dbReference>
<feature type="transmembrane region" description="Helical" evidence="2">
    <location>
        <begin position="61"/>
        <end position="82"/>
    </location>
</feature>
<dbReference type="AlphaFoldDB" id="A0AAN7PRF9"/>
<organism evidence="3 4">
    <name type="scientific">Trapa incisa</name>
    <dbReference type="NCBI Taxonomy" id="236973"/>
    <lineage>
        <taxon>Eukaryota</taxon>
        <taxon>Viridiplantae</taxon>
        <taxon>Streptophyta</taxon>
        <taxon>Embryophyta</taxon>
        <taxon>Tracheophyta</taxon>
        <taxon>Spermatophyta</taxon>
        <taxon>Magnoliopsida</taxon>
        <taxon>eudicotyledons</taxon>
        <taxon>Gunneridae</taxon>
        <taxon>Pentapetalae</taxon>
        <taxon>rosids</taxon>
        <taxon>malvids</taxon>
        <taxon>Myrtales</taxon>
        <taxon>Lythraceae</taxon>
        <taxon>Trapa</taxon>
    </lineage>
</organism>
<name>A0AAN7PRF9_9MYRT</name>
<feature type="region of interest" description="Disordered" evidence="1">
    <location>
        <begin position="1"/>
        <end position="26"/>
    </location>
</feature>
<reference evidence="3 4" key="1">
    <citation type="journal article" date="2023" name="Hortic Res">
        <title>Pangenome of water caltrop reveals structural variations and asymmetric subgenome divergence after allopolyploidization.</title>
        <authorList>
            <person name="Zhang X."/>
            <person name="Chen Y."/>
            <person name="Wang L."/>
            <person name="Yuan Y."/>
            <person name="Fang M."/>
            <person name="Shi L."/>
            <person name="Lu R."/>
            <person name="Comes H.P."/>
            <person name="Ma Y."/>
            <person name="Chen Y."/>
            <person name="Huang G."/>
            <person name="Zhou Y."/>
            <person name="Zheng Z."/>
            <person name="Qiu Y."/>
        </authorList>
    </citation>
    <scope>NUCLEOTIDE SEQUENCE [LARGE SCALE GENOMIC DNA]</scope>
    <source>
        <tissue evidence="3">Roots</tissue>
    </source>
</reference>
<evidence type="ECO:0000313" key="4">
    <source>
        <dbReference type="Proteomes" id="UP001345219"/>
    </source>
</evidence>
<keyword evidence="2" id="KW-0812">Transmembrane</keyword>
<keyword evidence="2" id="KW-0472">Membrane</keyword>
<protein>
    <recommendedName>
        <fullName evidence="5">Extracellular ligand-gated ion channel</fullName>
    </recommendedName>
</protein>
<feature type="transmembrane region" description="Helical" evidence="2">
    <location>
        <begin position="205"/>
        <end position="228"/>
    </location>
</feature>
<evidence type="ECO:0000313" key="3">
    <source>
        <dbReference type="EMBL" id="KAK4752656.1"/>
    </source>
</evidence>
<feature type="transmembrane region" description="Helical" evidence="2">
    <location>
        <begin position="264"/>
        <end position="286"/>
    </location>
</feature>
<sequence>MEDGNTREPLVAGSAGGGRGGATGNQNNRNRAFVRCLSNAQDELKSFRSCLQWMCLAQSSAWATCMAWSIFVFFGLLVPIASHILMANSSCDSLHDLSFHSVVHMSLSSFATLSFVSLSRFVRKYGLRRFLFLDKLCDDSVAVKKVYTEQLNRSQKFLSFFVLPCLAAKSAYKIWWYASCSPRIPFLGIVYLGNTVACTMEIISWLYRTTIIFFVCVLFHLVCSLQILRLQDFVQVFQVDSDVASILSEHLRIRRHLRIISHRYRVFILGSLILVTGSQLASLLVTTKNGANVTVYKASELSLCSITLVTALLILLRTATRITHRAQSIACLASKWNVSAALDFSTAWKDSDSPDPQDAATRGDPFPLSIIEEPPYVGNSGNEGVLDNNQLTPVYARSIISFQKRLALVTYFENNIAGITVYGFALDRGSLCTIFGTELSLVLWLLGKTINII</sequence>
<dbReference type="Proteomes" id="UP001345219">
    <property type="component" value="Chromosome 16"/>
</dbReference>
<dbReference type="EMBL" id="JAXIOK010000016">
    <property type="protein sequence ID" value="KAK4752656.1"/>
    <property type="molecule type" value="Genomic_DNA"/>
</dbReference>
<gene>
    <name evidence="3" type="ORF">SAY87_021454</name>
</gene>
<feature type="transmembrane region" description="Helical" evidence="2">
    <location>
        <begin position="102"/>
        <end position="122"/>
    </location>
</feature>
<keyword evidence="4" id="KW-1185">Reference proteome</keyword>
<dbReference type="Pfam" id="PF12056">
    <property type="entry name" value="DUF3537"/>
    <property type="match status" value="1"/>
</dbReference>
<dbReference type="InterPro" id="IPR021924">
    <property type="entry name" value="DUF3537"/>
</dbReference>
<evidence type="ECO:0000256" key="1">
    <source>
        <dbReference type="SAM" id="MobiDB-lite"/>
    </source>
</evidence>
<dbReference type="PANTHER" id="PTHR31963">
    <property type="entry name" value="RAS GUANINE NUCLEOTIDE EXCHANGE FACTOR K"/>
    <property type="match status" value="1"/>
</dbReference>
<feature type="transmembrane region" description="Helical" evidence="2">
    <location>
        <begin position="298"/>
        <end position="316"/>
    </location>
</feature>
<evidence type="ECO:0008006" key="5">
    <source>
        <dbReference type="Google" id="ProtNLM"/>
    </source>
</evidence>
<proteinExistence type="predicted"/>
<keyword evidence="2" id="KW-1133">Transmembrane helix</keyword>
<feature type="compositionally biased region" description="Gly residues" evidence="1">
    <location>
        <begin position="14"/>
        <end position="23"/>
    </location>
</feature>
<evidence type="ECO:0000256" key="2">
    <source>
        <dbReference type="SAM" id="Phobius"/>
    </source>
</evidence>
<comment type="caution">
    <text evidence="3">The sequence shown here is derived from an EMBL/GenBank/DDBJ whole genome shotgun (WGS) entry which is preliminary data.</text>
</comment>
<accession>A0AAN7PRF9</accession>